<dbReference type="SUPFAM" id="SSF51735">
    <property type="entry name" value="NAD(P)-binding Rossmann-fold domains"/>
    <property type="match status" value="1"/>
</dbReference>
<organism evidence="4 5">
    <name type="scientific">Actinidia rufa</name>
    <dbReference type="NCBI Taxonomy" id="165716"/>
    <lineage>
        <taxon>Eukaryota</taxon>
        <taxon>Viridiplantae</taxon>
        <taxon>Streptophyta</taxon>
        <taxon>Embryophyta</taxon>
        <taxon>Tracheophyta</taxon>
        <taxon>Spermatophyta</taxon>
        <taxon>Magnoliopsida</taxon>
        <taxon>eudicotyledons</taxon>
        <taxon>Gunneridae</taxon>
        <taxon>Pentapetalae</taxon>
        <taxon>asterids</taxon>
        <taxon>Ericales</taxon>
        <taxon>Actinidiaceae</taxon>
        <taxon>Actinidia</taxon>
    </lineage>
</organism>
<dbReference type="Pfam" id="PF00106">
    <property type="entry name" value="adh_short"/>
    <property type="match status" value="1"/>
</dbReference>
<evidence type="ECO:0000313" key="5">
    <source>
        <dbReference type="Proteomes" id="UP000585474"/>
    </source>
</evidence>
<dbReference type="OrthoDB" id="765662at2759"/>
<proteinExistence type="inferred from homology"/>
<dbReference type="InterPro" id="IPR036291">
    <property type="entry name" value="NAD(P)-bd_dom_sf"/>
</dbReference>
<comment type="similarity">
    <text evidence="1">Belongs to the short-chain dehydrogenases/reductases (SDR) family.</text>
</comment>
<dbReference type="Pfam" id="PF13561">
    <property type="entry name" value="adh_short_C2"/>
    <property type="match status" value="1"/>
</dbReference>
<keyword evidence="5" id="KW-1185">Reference proteome</keyword>
<dbReference type="EMBL" id="BJWL01000015">
    <property type="protein sequence ID" value="GFZ03307.1"/>
    <property type="molecule type" value="Genomic_DNA"/>
</dbReference>
<comment type="caution">
    <text evidence="4">The sequence shown here is derived from an EMBL/GenBank/DDBJ whole genome shotgun (WGS) entry which is preliminary data.</text>
</comment>
<feature type="domain" description="RIN4 pathogenic type III effector avirulence factor Avr cleavage site" evidence="3">
    <location>
        <begin position="6"/>
        <end position="34"/>
    </location>
</feature>
<dbReference type="InterPro" id="IPR008700">
    <property type="entry name" value="TypeIII_avirulence_cleave"/>
</dbReference>
<feature type="domain" description="RIN4 pathogenic type III effector avirulence factor Avr cleavage site" evidence="3">
    <location>
        <begin position="141"/>
        <end position="174"/>
    </location>
</feature>
<reference evidence="4 5" key="1">
    <citation type="submission" date="2019-07" db="EMBL/GenBank/DDBJ databases">
        <title>De Novo Assembly of kiwifruit Actinidia rufa.</title>
        <authorList>
            <person name="Sugita-Konishi S."/>
            <person name="Sato K."/>
            <person name="Mori E."/>
            <person name="Abe Y."/>
            <person name="Kisaki G."/>
            <person name="Hamano K."/>
            <person name="Suezawa K."/>
            <person name="Otani M."/>
            <person name="Fukuda T."/>
            <person name="Manabe T."/>
            <person name="Gomi K."/>
            <person name="Tabuchi M."/>
            <person name="Akimitsu K."/>
            <person name="Kataoka I."/>
        </authorList>
    </citation>
    <scope>NUCLEOTIDE SEQUENCE [LARGE SCALE GENOMIC DNA]</scope>
    <source>
        <strain evidence="5">cv. Fuchu</strain>
    </source>
</reference>
<dbReference type="Gene3D" id="3.40.50.720">
    <property type="entry name" value="NAD(P)-binding Rossmann-like Domain"/>
    <property type="match status" value="1"/>
</dbReference>
<dbReference type="Proteomes" id="UP000585474">
    <property type="component" value="Unassembled WGS sequence"/>
</dbReference>
<protein>
    <submittedName>
        <fullName evidence="4">Indole-3-butyric acid response 1</fullName>
    </submittedName>
</protein>
<accession>A0A7J0FXV3</accession>
<evidence type="ECO:0000313" key="4">
    <source>
        <dbReference type="EMBL" id="GFZ03307.1"/>
    </source>
</evidence>
<name>A0A7J0FXV3_9ERIC</name>
<dbReference type="InterPro" id="IPR002347">
    <property type="entry name" value="SDR_fam"/>
</dbReference>
<feature type="compositionally biased region" description="Basic residues" evidence="2">
    <location>
        <begin position="99"/>
        <end position="110"/>
    </location>
</feature>
<gene>
    <name evidence="4" type="ORF">Acr_15g0019150</name>
</gene>
<feature type="region of interest" description="Disordered" evidence="2">
    <location>
        <begin position="1"/>
        <end position="129"/>
    </location>
</feature>
<dbReference type="Pfam" id="PF05627">
    <property type="entry name" value="AvrRpt-cleavage"/>
    <property type="match status" value="2"/>
</dbReference>
<feature type="region of interest" description="Disordered" evidence="2">
    <location>
        <begin position="182"/>
        <end position="207"/>
    </location>
</feature>
<feature type="compositionally biased region" description="Basic and acidic residues" evidence="2">
    <location>
        <begin position="62"/>
        <end position="73"/>
    </location>
</feature>
<evidence type="ECO:0000259" key="3">
    <source>
        <dbReference type="Pfam" id="PF05627"/>
    </source>
</evidence>
<dbReference type="PANTHER" id="PTHR43943">
    <property type="entry name" value="DEHYDROGENASE/REDUCTASE (SDR FAMILY) MEMBER 4"/>
    <property type="match status" value="1"/>
</dbReference>
<dbReference type="PANTHER" id="PTHR43943:SF2">
    <property type="entry name" value="DEHYDROGENASE_REDUCTASE 4"/>
    <property type="match status" value="1"/>
</dbReference>
<dbReference type="AlphaFoldDB" id="A0A7J0FXV3"/>
<evidence type="ECO:0000256" key="2">
    <source>
        <dbReference type="SAM" id="MobiDB-lite"/>
    </source>
</evidence>
<evidence type="ECO:0000256" key="1">
    <source>
        <dbReference type="ARBA" id="ARBA00006484"/>
    </source>
</evidence>
<sequence>MNPQQQRSHVPKFGSWDSDNIPYTAYFENARKERGSSVMMNPNDPEENPEAFMFGRVGTGSEGHRRNTSDHRKSGSHKSTNSKSSSDKGNSENSLQQQNHRRTRNTSRKKSITEANNFVPPSPAHDRLRSANNSYEDMSYRSASVPKFGAWDEKDPKSGEGFTDIFNKVKQEKQIAATKFPAVSPRPRNFDKNQQKHTGSKLLSSSSSETLTINPMDKIGKRFQGKVAIVTASTQRIGFSISTNGLARKVPPSSYRLGNRFIHKNVDEAVEKLRDRGIEALGVVCHMSHAQQRKNLIEKTVQKYGKIDVIVSNAAANPSIDGILETQESVLDKLWEINVKTSILLLQDAAPHLQKGSSVIFISSIAGYKPQASMAMYGVTKTTLLGLTKRKSIEEQTLLNRLGTTEDMAAAAAFLASDDASYVTGETLVVAGGIPSRL</sequence>
<dbReference type="PRINTS" id="PR00081">
    <property type="entry name" value="GDHRDH"/>
</dbReference>